<name>A0ABY4FD76_9BACT</name>
<feature type="transmembrane region" description="Helical" evidence="2">
    <location>
        <begin position="7"/>
        <end position="26"/>
    </location>
</feature>
<reference evidence="3 4" key="1">
    <citation type="submission" date="2022-04" db="EMBL/GenBank/DDBJ databases">
        <title>Hymenobacter sp. isolated from the air.</title>
        <authorList>
            <person name="Won M."/>
            <person name="Lee C.-M."/>
            <person name="Woen H.-Y."/>
            <person name="Kwon S.-W."/>
        </authorList>
    </citation>
    <scope>NUCLEOTIDE SEQUENCE [LARGE SCALE GENOMIC DNA]</scope>
    <source>
        <strain evidence="4">5116 S-27</strain>
    </source>
</reference>
<dbReference type="EMBL" id="CP095049">
    <property type="protein sequence ID" value="UOQ54621.1"/>
    <property type="molecule type" value="Genomic_DNA"/>
</dbReference>
<proteinExistence type="predicted"/>
<keyword evidence="4" id="KW-1185">Reference proteome</keyword>
<organism evidence="3 4">
    <name type="scientific">Hymenobacter cellulosivorans</name>
    <dbReference type="NCBI Taxonomy" id="2932249"/>
    <lineage>
        <taxon>Bacteria</taxon>
        <taxon>Pseudomonadati</taxon>
        <taxon>Bacteroidota</taxon>
        <taxon>Cytophagia</taxon>
        <taxon>Cytophagales</taxon>
        <taxon>Hymenobacteraceae</taxon>
        <taxon>Hymenobacter</taxon>
    </lineage>
</organism>
<keyword evidence="2" id="KW-1133">Transmembrane helix</keyword>
<sequence length="198" mass="21418">MLALKRIVTVLVMVYLLLALLFIFSPATRDTFASTFNLTGPEGLTAFYYTLFIIGAILLALHLITENMDSALLRRETTVLNGKINELKAKLYDHQIDQREREFQQRTVTTTTSAAPVTPVAPAPAPTTVYQSGPVAPAPVYIDSAIPPTSGGTVTTVHEVNPTGYQQSDPNLTTVPPQRPQSSIPPASAADLDNRPTV</sequence>
<keyword evidence="2" id="KW-0812">Transmembrane</keyword>
<dbReference type="Proteomes" id="UP000831785">
    <property type="component" value="Chromosome"/>
</dbReference>
<evidence type="ECO:0000256" key="1">
    <source>
        <dbReference type="SAM" id="MobiDB-lite"/>
    </source>
</evidence>
<evidence type="ECO:0000313" key="3">
    <source>
        <dbReference type="EMBL" id="UOQ54621.1"/>
    </source>
</evidence>
<evidence type="ECO:0000313" key="4">
    <source>
        <dbReference type="Proteomes" id="UP000831785"/>
    </source>
</evidence>
<feature type="compositionally biased region" description="Polar residues" evidence="1">
    <location>
        <begin position="151"/>
        <end position="185"/>
    </location>
</feature>
<gene>
    <name evidence="3" type="ORF">MUN80_07620</name>
</gene>
<protein>
    <recommendedName>
        <fullName evidence="5">LapA family protein</fullName>
    </recommendedName>
</protein>
<evidence type="ECO:0000256" key="2">
    <source>
        <dbReference type="SAM" id="Phobius"/>
    </source>
</evidence>
<evidence type="ECO:0008006" key="5">
    <source>
        <dbReference type="Google" id="ProtNLM"/>
    </source>
</evidence>
<dbReference type="RefSeq" id="WP_244721842.1">
    <property type="nucleotide sequence ID" value="NZ_CP095049.1"/>
</dbReference>
<accession>A0ABY4FD76</accession>
<keyword evidence="2" id="KW-0472">Membrane</keyword>
<feature type="transmembrane region" description="Helical" evidence="2">
    <location>
        <begin position="46"/>
        <end position="65"/>
    </location>
</feature>
<feature type="region of interest" description="Disordered" evidence="1">
    <location>
        <begin position="151"/>
        <end position="198"/>
    </location>
</feature>